<evidence type="ECO:0008006" key="4">
    <source>
        <dbReference type="Google" id="ProtNLM"/>
    </source>
</evidence>
<dbReference type="InParanoid" id="A0A067PFC6"/>
<feature type="chain" id="PRO_5001647472" description="Secreted protein" evidence="1">
    <location>
        <begin position="22"/>
        <end position="110"/>
    </location>
</feature>
<feature type="signal peptide" evidence="1">
    <location>
        <begin position="1"/>
        <end position="21"/>
    </location>
</feature>
<name>A0A067PFC6_9AGAM</name>
<protein>
    <recommendedName>
        <fullName evidence="4">Secreted protein</fullName>
    </recommendedName>
</protein>
<keyword evidence="1" id="KW-0732">Signal</keyword>
<accession>A0A067PFC6</accession>
<organism evidence="2 3">
    <name type="scientific">Jaapia argillacea MUCL 33604</name>
    <dbReference type="NCBI Taxonomy" id="933084"/>
    <lineage>
        <taxon>Eukaryota</taxon>
        <taxon>Fungi</taxon>
        <taxon>Dikarya</taxon>
        <taxon>Basidiomycota</taxon>
        <taxon>Agaricomycotina</taxon>
        <taxon>Agaricomycetes</taxon>
        <taxon>Agaricomycetidae</taxon>
        <taxon>Jaapiales</taxon>
        <taxon>Jaapiaceae</taxon>
        <taxon>Jaapia</taxon>
    </lineage>
</organism>
<dbReference type="Proteomes" id="UP000027265">
    <property type="component" value="Unassembled WGS sequence"/>
</dbReference>
<evidence type="ECO:0000313" key="2">
    <source>
        <dbReference type="EMBL" id="KDQ53618.1"/>
    </source>
</evidence>
<evidence type="ECO:0000313" key="3">
    <source>
        <dbReference type="Proteomes" id="UP000027265"/>
    </source>
</evidence>
<gene>
    <name evidence="2" type="ORF">JAAARDRAFT_61312</name>
</gene>
<dbReference type="AlphaFoldDB" id="A0A067PFC6"/>
<evidence type="ECO:0000256" key="1">
    <source>
        <dbReference type="SAM" id="SignalP"/>
    </source>
</evidence>
<dbReference type="EMBL" id="KL197733">
    <property type="protein sequence ID" value="KDQ53618.1"/>
    <property type="molecule type" value="Genomic_DNA"/>
</dbReference>
<reference evidence="3" key="1">
    <citation type="journal article" date="2014" name="Proc. Natl. Acad. Sci. U.S.A.">
        <title>Extensive sampling of basidiomycete genomes demonstrates inadequacy of the white-rot/brown-rot paradigm for wood decay fungi.</title>
        <authorList>
            <person name="Riley R."/>
            <person name="Salamov A.A."/>
            <person name="Brown D.W."/>
            <person name="Nagy L.G."/>
            <person name="Floudas D."/>
            <person name="Held B.W."/>
            <person name="Levasseur A."/>
            <person name="Lombard V."/>
            <person name="Morin E."/>
            <person name="Otillar R."/>
            <person name="Lindquist E.A."/>
            <person name="Sun H."/>
            <person name="LaButti K.M."/>
            <person name="Schmutz J."/>
            <person name="Jabbour D."/>
            <person name="Luo H."/>
            <person name="Baker S.E."/>
            <person name="Pisabarro A.G."/>
            <person name="Walton J.D."/>
            <person name="Blanchette R.A."/>
            <person name="Henrissat B."/>
            <person name="Martin F."/>
            <person name="Cullen D."/>
            <person name="Hibbett D.S."/>
            <person name="Grigoriev I.V."/>
        </authorList>
    </citation>
    <scope>NUCLEOTIDE SEQUENCE [LARGE SCALE GENOMIC DNA]</scope>
    <source>
        <strain evidence="3">MUCL 33604</strain>
    </source>
</reference>
<sequence length="110" mass="12627">MLLFLEAAMLVLLVFLPPVLWSRAQRWVGGFSGDGGTLFRKPAVPLHCIYLGCHEEWGDHLKALITTWVADVDWNHCPSKWRRRRSRFCSTLPSCYVAQTKHRTSTNRAS</sequence>
<proteinExistence type="predicted"/>
<dbReference type="HOGENOM" id="CLU_2171439_0_0_1"/>
<keyword evidence="3" id="KW-1185">Reference proteome</keyword>